<gene>
    <name evidence="2" type="ORF">PoB_001868400</name>
</gene>
<dbReference type="GO" id="GO:0034450">
    <property type="term" value="F:ubiquitin-ubiquitin ligase activity"/>
    <property type="evidence" value="ECO:0007669"/>
    <property type="project" value="TreeGrafter"/>
</dbReference>
<dbReference type="GO" id="GO:0090263">
    <property type="term" value="P:positive regulation of canonical Wnt signaling pathway"/>
    <property type="evidence" value="ECO:0007669"/>
    <property type="project" value="TreeGrafter"/>
</dbReference>
<evidence type="ECO:0000313" key="2">
    <source>
        <dbReference type="EMBL" id="GFN92178.1"/>
    </source>
</evidence>
<dbReference type="PANTHER" id="PTHR46276">
    <property type="entry name" value="E3 UBIQUITIN-PROTEIN LIGASE UBR5"/>
    <property type="match status" value="1"/>
</dbReference>
<reference evidence="2 3" key="1">
    <citation type="journal article" date="2021" name="Elife">
        <title>Chloroplast acquisition without the gene transfer in kleptoplastic sea slugs, Plakobranchus ocellatus.</title>
        <authorList>
            <person name="Maeda T."/>
            <person name="Takahashi S."/>
            <person name="Yoshida T."/>
            <person name="Shimamura S."/>
            <person name="Takaki Y."/>
            <person name="Nagai Y."/>
            <person name="Toyoda A."/>
            <person name="Suzuki Y."/>
            <person name="Arimoto A."/>
            <person name="Ishii H."/>
            <person name="Satoh N."/>
            <person name="Nishiyama T."/>
            <person name="Hasebe M."/>
            <person name="Maruyama T."/>
            <person name="Minagawa J."/>
            <person name="Obokata J."/>
            <person name="Shigenobu S."/>
        </authorList>
    </citation>
    <scope>NUCLEOTIDE SEQUENCE [LARGE SCALE GENOMIC DNA]</scope>
</reference>
<dbReference type="SUPFAM" id="SSF63570">
    <property type="entry name" value="PABC (PABP) domain"/>
    <property type="match status" value="2"/>
</dbReference>
<dbReference type="AlphaFoldDB" id="A0AAV3ZCS6"/>
<proteinExistence type="predicted"/>
<evidence type="ECO:0000259" key="1">
    <source>
        <dbReference type="PROSITE" id="PS51309"/>
    </source>
</evidence>
<dbReference type="Proteomes" id="UP000735302">
    <property type="component" value="Unassembled WGS sequence"/>
</dbReference>
<dbReference type="InterPro" id="IPR002004">
    <property type="entry name" value="PABP_HYD_C"/>
</dbReference>
<dbReference type="Pfam" id="PF00658">
    <property type="entry name" value="MLLE"/>
    <property type="match status" value="2"/>
</dbReference>
<dbReference type="PROSITE" id="PS51309">
    <property type="entry name" value="PABC"/>
    <property type="match status" value="1"/>
</dbReference>
<protein>
    <submittedName>
        <fullName evidence="2">Polyadenylate-binding protein, cytoplasmic and nuclear</fullName>
    </submittedName>
</protein>
<dbReference type="Gene3D" id="1.10.1900.10">
    <property type="entry name" value="c-terminal domain of poly(a) binding protein"/>
    <property type="match status" value="2"/>
</dbReference>
<organism evidence="2 3">
    <name type="scientific">Plakobranchus ocellatus</name>
    <dbReference type="NCBI Taxonomy" id="259542"/>
    <lineage>
        <taxon>Eukaryota</taxon>
        <taxon>Metazoa</taxon>
        <taxon>Spiralia</taxon>
        <taxon>Lophotrochozoa</taxon>
        <taxon>Mollusca</taxon>
        <taxon>Gastropoda</taxon>
        <taxon>Heterobranchia</taxon>
        <taxon>Euthyneura</taxon>
        <taxon>Panpulmonata</taxon>
        <taxon>Sacoglossa</taxon>
        <taxon>Placobranchoidea</taxon>
        <taxon>Plakobranchidae</taxon>
        <taxon>Plakobranchus</taxon>
    </lineage>
</organism>
<dbReference type="GO" id="GO:0003723">
    <property type="term" value="F:RNA binding"/>
    <property type="evidence" value="ECO:0007669"/>
    <property type="project" value="InterPro"/>
</dbReference>
<evidence type="ECO:0000313" key="3">
    <source>
        <dbReference type="Proteomes" id="UP000735302"/>
    </source>
</evidence>
<feature type="domain" description="PABC" evidence="1">
    <location>
        <begin position="1"/>
        <end position="85"/>
    </location>
</feature>
<dbReference type="EMBL" id="BLXT01002233">
    <property type="protein sequence ID" value="GFN92178.1"/>
    <property type="molecule type" value="Genomic_DNA"/>
</dbReference>
<dbReference type="PANTHER" id="PTHR46276:SF1">
    <property type="entry name" value="E3 UBIQUITIN-PROTEIN LIGASE UBR5"/>
    <property type="match status" value="1"/>
</dbReference>
<dbReference type="GO" id="GO:0005737">
    <property type="term" value="C:cytoplasm"/>
    <property type="evidence" value="ECO:0007669"/>
    <property type="project" value="TreeGrafter"/>
</dbReference>
<dbReference type="GO" id="GO:0000209">
    <property type="term" value="P:protein polyubiquitination"/>
    <property type="evidence" value="ECO:0007669"/>
    <property type="project" value="TreeGrafter"/>
</dbReference>
<dbReference type="GO" id="GO:0005634">
    <property type="term" value="C:nucleus"/>
    <property type="evidence" value="ECO:0007669"/>
    <property type="project" value="TreeGrafter"/>
</dbReference>
<dbReference type="InterPro" id="IPR036053">
    <property type="entry name" value="PABP-dom"/>
</dbReference>
<keyword evidence="3" id="KW-1185">Reference proteome</keyword>
<dbReference type="SMART" id="SM00517">
    <property type="entry name" value="PolyA"/>
    <property type="match status" value="2"/>
</dbReference>
<comment type="caution">
    <text evidence="2">The sequence shown here is derived from an EMBL/GenBank/DDBJ whole genome shotgun (WGS) entry which is preliminary data.</text>
</comment>
<accession>A0AAV3ZCS6</accession>
<name>A0AAV3ZCS6_9GAST</name>
<sequence>MDTKIEYKVRGEARPTKEVLGEHLHHKVSQALSQHGFNPELQLESRVTGILLELPAKELTAMLASSEVLRSGIRRALQALVSVYPELEVYVVAFEEQARVSLSYDDIGAILYDKVSLLEPDLASKITGMLLELDITTLLGLVDDLGSTLPGAVEKAKAALDFLAQHESDFSAASLANHDSSEMANNLRPDGSRTSDNPLREQFGALIFKEVVKDYPNCAANITGNDDSFQVSLNIGP</sequence>